<keyword evidence="5" id="KW-1185">Reference proteome</keyword>
<name>A0A067N1D2_BOTB1</name>
<dbReference type="InterPro" id="IPR011600">
    <property type="entry name" value="Pept_C14_caspase"/>
</dbReference>
<feature type="compositionally biased region" description="Polar residues" evidence="2">
    <location>
        <begin position="24"/>
        <end position="37"/>
    </location>
</feature>
<sequence>MPPFSLNPLSLIPVRQASLLPAATPTSKRPSRRTNSLPLPPPSIERLAKVVERESHSSAVEGEHIPRRRALIVRFNFSFISSGPLLTYTLRPFLMKIAVNDTTKSEDTGRFTHADAANIRELLIRHGYKAENIRTLLNAEDRGPERQPTRANVVEGLKWLVDGAVLGDRLFVYFSGHGARINGDEVEGMNTAILLRGDEANDPMTKDEFYELVLRDLPFGSSLTAVFDSCYSGTMIALPICLTGHSSIPADPQTPLNPEKDYIAENGQPICAQTIIRPHGKSLGNTKAITACSAGEEAYGVAKGGWFTRSFLRAMSINKRPTLGELYYHISKQMNIYIKNENELRLAADDNEPLISQTVQICSSHPIGPDTIFEL</sequence>
<gene>
    <name evidence="4" type="ORF">BOTBODRAFT_168898</name>
</gene>
<evidence type="ECO:0000256" key="2">
    <source>
        <dbReference type="SAM" id="MobiDB-lite"/>
    </source>
</evidence>
<reference evidence="5" key="1">
    <citation type="journal article" date="2014" name="Proc. Natl. Acad. Sci. U.S.A.">
        <title>Extensive sampling of basidiomycete genomes demonstrates inadequacy of the white-rot/brown-rot paradigm for wood decay fungi.</title>
        <authorList>
            <person name="Riley R."/>
            <person name="Salamov A.A."/>
            <person name="Brown D.W."/>
            <person name="Nagy L.G."/>
            <person name="Floudas D."/>
            <person name="Held B.W."/>
            <person name="Levasseur A."/>
            <person name="Lombard V."/>
            <person name="Morin E."/>
            <person name="Otillar R."/>
            <person name="Lindquist E.A."/>
            <person name="Sun H."/>
            <person name="LaButti K.M."/>
            <person name="Schmutz J."/>
            <person name="Jabbour D."/>
            <person name="Luo H."/>
            <person name="Baker S.E."/>
            <person name="Pisabarro A.G."/>
            <person name="Walton J.D."/>
            <person name="Blanchette R.A."/>
            <person name="Henrissat B."/>
            <person name="Martin F."/>
            <person name="Cullen D."/>
            <person name="Hibbett D.S."/>
            <person name="Grigoriev I.V."/>
        </authorList>
    </citation>
    <scope>NUCLEOTIDE SEQUENCE [LARGE SCALE GENOMIC DNA]</scope>
    <source>
        <strain evidence="5">FD-172 SS1</strain>
    </source>
</reference>
<dbReference type="InterPro" id="IPR050452">
    <property type="entry name" value="Metacaspase"/>
</dbReference>
<dbReference type="PANTHER" id="PTHR48104:SF30">
    <property type="entry name" value="METACASPASE-1"/>
    <property type="match status" value="1"/>
</dbReference>
<dbReference type="HOGENOM" id="CLU_713685_0_0_1"/>
<evidence type="ECO:0000256" key="1">
    <source>
        <dbReference type="ARBA" id="ARBA00009005"/>
    </source>
</evidence>
<dbReference type="EMBL" id="KL198016">
    <property type="protein sequence ID" value="KDQ21669.1"/>
    <property type="molecule type" value="Genomic_DNA"/>
</dbReference>
<comment type="similarity">
    <text evidence="1">Belongs to the peptidase C14B family.</text>
</comment>
<dbReference type="PANTHER" id="PTHR48104">
    <property type="entry name" value="METACASPASE-4"/>
    <property type="match status" value="1"/>
</dbReference>
<evidence type="ECO:0000313" key="5">
    <source>
        <dbReference type="Proteomes" id="UP000027195"/>
    </source>
</evidence>
<dbReference type="GO" id="GO:0005737">
    <property type="term" value="C:cytoplasm"/>
    <property type="evidence" value="ECO:0007669"/>
    <property type="project" value="TreeGrafter"/>
</dbReference>
<dbReference type="Proteomes" id="UP000027195">
    <property type="component" value="Unassembled WGS sequence"/>
</dbReference>
<organism evidence="4 5">
    <name type="scientific">Botryobasidium botryosum (strain FD-172 SS1)</name>
    <dbReference type="NCBI Taxonomy" id="930990"/>
    <lineage>
        <taxon>Eukaryota</taxon>
        <taxon>Fungi</taxon>
        <taxon>Dikarya</taxon>
        <taxon>Basidiomycota</taxon>
        <taxon>Agaricomycotina</taxon>
        <taxon>Agaricomycetes</taxon>
        <taxon>Cantharellales</taxon>
        <taxon>Botryobasidiaceae</taxon>
        <taxon>Botryobasidium</taxon>
    </lineage>
</organism>
<dbReference type="AlphaFoldDB" id="A0A067N1D2"/>
<dbReference type="Pfam" id="PF00656">
    <property type="entry name" value="Peptidase_C14"/>
    <property type="match status" value="1"/>
</dbReference>
<protein>
    <recommendedName>
        <fullName evidence="3">Peptidase C14 caspase domain-containing protein</fullName>
    </recommendedName>
</protein>
<dbReference type="InParanoid" id="A0A067N1D2"/>
<feature type="region of interest" description="Disordered" evidence="2">
    <location>
        <begin position="21"/>
        <end position="42"/>
    </location>
</feature>
<proteinExistence type="inferred from homology"/>
<accession>A0A067N1D2</accession>
<evidence type="ECO:0000259" key="3">
    <source>
        <dbReference type="Pfam" id="PF00656"/>
    </source>
</evidence>
<dbReference type="OrthoDB" id="3223806at2759"/>
<feature type="domain" description="Peptidase C14 caspase" evidence="3">
    <location>
        <begin position="112"/>
        <end position="339"/>
    </location>
</feature>
<dbReference type="Gene3D" id="3.40.50.12660">
    <property type="match status" value="1"/>
</dbReference>
<dbReference type="GO" id="GO:0006508">
    <property type="term" value="P:proteolysis"/>
    <property type="evidence" value="ECO:0007669"/>
    <property type="project" value="InterPro"/>
</dbReference>
<evidence type="ECO:0000313" key="4">
    <source>
        <dbReference type="EMBL" id="KDQ21669.1"/>
    </source>
</evidence>
<dbReference type="GO" id="GO:0004197">
    <property type="term" value="F:cysteine-type endopeptidase activity"/>
    <property type="evidence" value="ECO:0007669"/>
    <property type="project" value="InterPro"/>
</dbReference>